<dbReference type="Proteomes" id="UP000608071">
    <property type="component" value="Unassembled WGS sequence"/>
</dbReference>
<dbReference type="InterPro" id="IPR025234">
    <property type="entry name" value="YjzH-like"/>
</dbReference>
<keyword evidence="2" id="KW-1185">Reference proteome</keyword>
<protein>
    <submittedName>
        <fullName evidence="1">DUF4177 domain-containing protein</fullName>
    </submittedName>
</protein>
<dbReference type="EMBL" id="JACSQL010000001">
    <property type="protein sequence ID" value="MBD7966744.1"/>
    <property type="molecule type" value="Genomic_DNA"/>
</dbReference>
<name>A0ABR8STB7_9BACL</name>
<proteinExistence type="predicted"/>
<accession>A0ABR8STB7</accession>
<comment type="caution">
    <text evidence="1">The sequence shown here is derived from an EMBL/GenBank/DDBJ whole genome shotgun (WGS) entry which is preliminary data.</text>
</comment>
<gene>
    <name evidence="1" type="ORF">H9647_01585</name>
</gene>
<organism evidence="1 2">
    <name type="scientific">Paenibacillus gallinarum</name>
    <dbReference type="NCBI Taxonomy" id="2762232"/>
    <lineage>
        <taxon>Bacteria</taxon>
        <taxon>Bacillati</taxon>
        <taxon>Bacillota</taxon>
        <taxon>Bacilli</taxon>
        <taxon>Bacillales</taxon>
        <taxon>Paenibacillaceae</taxon>
        <taxon>Paenibacillus</taxon>
    </lineage>
</organism>
<evidence type="ECO:0000313" key="2">
    <source>
        <dbReference type="Proteomes" id="UP000608071"/>
    </source>
</evidence>
<dbReference type="Pfam" id="PF13783">
    <property type="entry name" value="DUF4177"/>
    <property type="match status" value="1"/>
</dbReference>
<evidence type="ECO:0000313" key="1">
    <source>
        <dbReference type="EMBL" id="MBD7966744.1"/>
    </source>
</evidence>
<reference evidence="1 2" key="1">
    <citation type="submission" date="2020-08" db="EMBL/GenBank/DDBJ databases">
        <title>A Genomic Blueprint of the Chicken Gut Microbiome.</title>
        <authorList>
            <person name="Gilroy R."/>
            <person name="Ravi A."/>
            <person name="Getino M."/>
            <person name="Pursley I."/>
            <person name="Horton D.L."/>
            <person name="Alikhan N.-F."/>
            <person name="Baker D."/>
            <person name="Gharbi K."/>
            <person name="Hall N."/>
            <person name="Watson M."/>
            <person name="Adriaenssens E.M."/>
            <person name="Foster-Nyarko E."/>
            <person name="Jarju S."/>
            <person name="Secka A."/>
            <person name="Antonio M."/>
            <person name="Oren A."/>
            <person name="Chaudhuri R."/>
            <person name="La Ragione R.M."/>
            <person name="Hildebrand F."/>
            <person name="Pallen M.J."/>
        </authorList>
    </citation>
    <scope>NUCLEOTIDE SEQUENCE [LARGE SCALE GENOMIC DNA]</scope>
    <source>
        <strain evidence="1 2">Sa2BVA9</strain>
    </source>
</reference>
<dbReference type="RefSeq" id="WP_191797554.1">
    <property type="nucleotide sequence ID" value="NZ_JACSQL010000001.1"/>
</dbReference>
<sequence>MEQWEYKTMKYKTGGFLGGKVDTEEFEQELNEHGLDGWKIVSCFDTSISQGASKDVIVVFKRRKSL</sequence>